<proteinExistence type="predicted"/>
<accession>A0A5C4M3Z7</accession>
<sequence>MRRETFGGVLQRRACRWHAQEVLSLPSACQHSVKLFRWFPAEQALDEQLPRRGACQQRERLWTALEPTWQLLVPAAELQHQWLQTAPPARGCPVSPCCSMRASQL</sequence>
<organism evidence="1 2">
    <name type="scientific">Mumia zhuanghuii</name>
    <dbReference type="NCBI Taxonomy" id="2585211"/>
    <lineage>
        <taxon>Bacteria</taxon>
        <taxon>Bacillati</taxon>
        <taxon>Actinomycetota</taxon>
        <taxon>Actinomycetes</taxon>
        <taxon>Propionibacteriales</taxon>
        <taxon>Nocardioidaceae</taxon>
        <taxon>Mumia</taxon>
    </lineage>
</organism>
<dbReference type="RefSeq" id="WP_139107422.1">
    <property type="nucleotide sequence ID" value="NZ_VDFR01000248.1"/>
</dbReference>
<evidence type="ECO:0000313" key="1">
    <source>
        <dbReference type="EMBL" id="TNC26009.1"/>
    </source>
</evidence>
<reference evidence="1 2" key="1">
    <citation type="submission" date="2019-05" db="EMBL/GenBank/DDBJ databases">
        <title>Mumia sp. nov., isolated from the intestinal contents of plateau pika (Ochotona curzoniae) in the Qinghai-Tibet plateau of China.</title>
        <authorList>
            <person name="Tian Z."/>
        </authorList>
    </citation>
    <scope>NUCLEOTIDE SEQUENCE [LARGE SCALE GENOMIC DNA]</scope>
    <source>
        <strain evidence="2">527</strain>
    </source>
</reference>
<dbReference type="AlphaFoldDB" id="A0A5C4M3Z7"/>
<protein>
    <submittedName>
        <fullName evidence="1">Uncharacterized protein</fullName>
    </submittedName>
</protein>
<name>A0A5C4M3Z7_9ACTN</name>
<comment type="caution">
    <text evidence="1">The sequence shown here is derived from an EMBL/GenBank/DDBJ whole genome shotgun (WGS) entry which is preliminary data.</text>
</comment>
<dbReference type="Proteomes" id="UP000306740">
    <property type="component" value="Unassembled WGS sequence"/>
</dbReference>
<evidence type="ECO:0000313" key="2">
    <source>
        <dbReference type="Proteomes" id="UP000306740"/>
    </source>
</evidence>
<gene>
    <name evidence="1" type="ORF">FHE65_34740</name>
</gene>
<dbReference type="EMBL" id="VDFR01000248">
    <property type="protein sequence ID" value="TNC26009.1"/>
    <property type="molecule type" value="Genomic_DNA"/>
</dbReference>